<dbReference type="STRING" id="363999.A0A439D8H0"/>
<reference evidence="2 3" key="1">
    <citation type="submission" date="2018-12" db="EMBL/GenBank/DDBJ databases">
        <title>Draft genome sequence of Xylaria grammica IHI A82.</title>
        <authorList>
            <person name="Buettner E."/>
            <person name="Kellner H."/>
        </authorList>
    </citation>
    <scope>NUCLEOTIDE SEQUENCE [LARGE SCALE GENOMIC DNA]</scope>
    <source>
        <strain evidence="2 3">IHI A82</strain>
    </source>
</reference>
<feature type="compositionally biased region" description="Basic and acidic residues" evidence="1">
    <location>
        <begin position="88"/>
        <end position="136"/>
    </location>
</feature>
<gene>
    <name evidence="2" type="ORF">EKO27_g4415</name>
</gene>
<evidence type="ECO:0000313" key="2">
    <source>
        <dbReference type="EMBL" id="RWA10690.1"/>
    </source>
</evidence>
<comment type="caution">
    <text evidence="2">The sequence shown here is derived from an EMBL/GenBank/DDBJ whole genome shotgun (WGS) entry which is preliminary data.</text>
</comment>
<dbReference type="Proteomes" id="UP000286045">
    <property type="component" value="Unassembled WGS sequence"/>
</dbReference>
<name>A0A439D8H0_9PEZI</name>
<protein>
    <submittedName>
        <fullName evidence="2">Uncharacterized protein</fullName>
    </submittedName>
</protein>
<feature type="region of interest" description="Disordered" evidence="1">
    <location>
        <begin position="78"/>
        <end position="136"/>
    </location>
</feature>
<keyword evidence="3" id="KW-1185">Reference proteome</keyword>
<accession>A0A439D8H0</accession>
<dbReference type="EMBL" id="RYZI01000105">
    <property type="protein sequence ID" value="RWA10690.1"/>
    <property type="molecule type" value="Genomic_DNA"/>
</dbReference>
<organism evidence="2 3">
    <name type="scientific">Xylaria grammica</name>
    <dbReference type="NCBI Taxonomy" id="363999"/>
    <lineage>
        <taxon>Eukaryota</taxon>
        <taxon>Fungi</taxon>
        <taxon>Dikarya</taxon>
        <taxon>Ascomycota</taxon>
        <taxon>Pezizomycotina</taxon>
        <taxon>Sordariomycetes</taxon>
        <taxon>Xylariomycetidae</taxon>
        <taxon>Xylariales</taxon>
        <taxon>Xylariaceae</taxon>
        <taxon>Xylaria</taxon>
    </lineage>
</organism>
<sequence length="136" mass="14274">MSFLTESVARRMALTSRIVWVQAPRQFSTSIAARKTMTESAKDTIKTVDRKVSDKLVDGINLGAKAAESVTGKATEANYKAAGSAQEIRGKMKANSEELAGRAKGAAKEAEGTIKETEGAIKGAAKDAEGKAKSAL</sequence>
<proteinExistence type="predicted"/>
<evidence type="ECO:0000313" key="3">
    <source>
        <dbReference type="Proteomes" id="UP000286045"/>
    </source>
</evidence>
<dbReference type="AlphaFoldDB" id="A0A439D8H0"/>
<evidence type="ECO:0000256" key="1">
    <source>
        <dbReference type="SAM" id="MobiDB-lite"/>
    </source>
</evidence>